<keyword evidence="9" id="KW-1015">Disulfide bond</keyword>
<evidence type="ECO:0000259" key="13">
    <source>
        <dbReference type="PROSITE" id="PS50847"/>
    </source>
</evidence>
<feature type="domain" description="Gram-positive cocci surface proteins LPxTG" evidence="13">
    <location>
        <begin position="918"/>
        <end position="952"/>
    </location>
</feature>
<keyword evidence="6" id="KW-0044">Antibiotic</keyword>
<dbReference type="AlphaFoldDB" id="A0A7W4VU35"/>
<dbReference type="InterPro" id="IPR019931">
    <property type="entry name" value="LPXTG_anchor"/>
</dbReference>
<keyword evidence="4" id="KW-0929">Antimicrobial</keyword>
<dbReference type="PROSITE" id="PS50847">
    <property type="entry name" value="GRAM_POS_ANCHORING"/>
    <property type="match status" value="1"/>
</dbReference>
<dbReference type="GO" id="GO:0042742">
    <property type="term" value="P:defense response to bacterium"/>
    <property type="evidence" value="ECO:0007669"/>
    <property type="project" value="UniProtKB-KW"/>
</dbReference>
<keyword evidence="11" id="KW-0472">Membrane</keyword>
<gene>
    <name evidence="14" type="ORF">FHU40_001334</name>
</gene>
<keyword evidence="5 12" id="KW-0732">Signal</keyword>
<feature type="transmembrane region" description="Helical" evidence="11">
    <location>
        <begin position="927"/>
        <end position="945"/>
    </location>
</feature>
<feature type="region of interest" description="Disordered" evidence="10">
    <location>
        <begin position="849"/>
        <end position="918"/>
    </location>
</feature>
<evidence type="ECO:0000256" key="4">
    <source>
        <dbReference type="ARBA" id="ARBA00022529"/>
    </source>
</evidence>
<evidence type="ECO:0000256" key="11">
    <source>
        <dbReference type="SAM" id="Phobius"/>
    </source>
</evidence>
<comment type="caution">
    <text evidence="14">The sequence shown here is derived from an EMBL/GenBank/DDBJ whole genome shotgun (WGS) entry which is preliminary data.</text>
</comment>
<keyword evidence="11" id="KW-1133">Transmembrane helix</keyword>
<feature type="compositionally biased region" description="Gly residues" evidence="10">
    <location>
        <begin position="868"/>
        <end position="892"/>
    </location>
</feature>
<dbReference type="RefSeq" id="WP_183591423.1">
    <property type="nucleotide sequence ID" value="NZ_JACHWR010000001.1"/>
</dbReference>
<feature type="compositionally biased region" description="Low complexity" evidence="10">
    <location>
        <begin position="896"/>
        <end position="910"/>
    </location>
</feature>
<protein>
    <submittedName>
        <fullName evidence="14">LPXTG-motif cell wall-anchored protein</fullName>
    </submittedName>
</protein>
<evidence type="ECO:0000256" key="6">
    <source>
        <dbReference type="ARBA" id="ARBA00023022"/>
    </source>
</evidence>
<evidence type="ECO:0000256" key="2">
    <source>
        <dbReference type="ARBA" id="ARBA00022512"/>
    </source>
</evidence>
<proteinExistence type="inferred from homology"/>
<keyword evidence="7" id="KW-0572">Peptidoglycan-anchor</keyword>
<dbReference type="Proteomes" id="UP000589626">
    <property type="component" value="Unassembled WGS sequence"/>
</dbReference>
<evidence type="ECO:0000313" key="15">
    <source>
        <dbReference type="Proteomes" id="UP000589626"/>
    </source>
</evidence>
<sequence>MTMYTPGRKGRARGKTRRGRLLAAFTATVALAVMPALAVVSPASAAPKGTLAAVSGTTAGLTPGQSVDLTLTNYPAENVLVKYCELVMVGFSMTVGDCAASPVNVTVPDTAGGRGNATATAVAQKMIGAKDCAAAAMCGFVTESAGVTKNPDSDVKLTVAFDTPELEILDRAPTAADNSPVTVKGTGFRPNTTMRLTQCNNSLPAGGKCRSTLGQGYAEPTTDANGEFETELNVSASYVSGADTLNCTDGSIVCGVQTSSKVSGADRTQQAMVDLDFGGTLTASKVTGISTAGESITATGTGFQPNIDLYLVNCDTAVPAGGACDMARLEEVHTDANGGFSQAITVGSFTGTDCLVKACGLQTSKVGAGADMSQTATLPLSFTAPPVHTAALTASKTSGLSAAGESITANGTGFQPNINLFLALCDTAVPAGGACDMTNFKQVTTNGSGAFSQAIKVGSFTGTDCLVKACGLQTSKVGAGADASQTATLPLSFVNTPPAPTATMTASKTTGISMSGEDLQVNGSGFKPNVSLFVALCNTKVPAGGACDMANFKQVKTDGSGAFPKTSIKVVGSFTGGNGSKVNCLSDPCALQTSQVGAGSDATQTATLPLGFVKGSATGSKAALNAPKVVKSGSTVKVKGSGFKAGTKVQTALCKTSAKVGKQCWTAKAKTAKVKKNGTFTAKIKVAKKFQSKQGKVNCGKSKCAIKTWNKKKPKQASNQVTHKVKFGNKTARTTTIVSTSTALSPTFAVRAARAGESLSVSKTSGLSPAGETVSVKGSGFNPKVGLFVALCNTDVPAGGACDMSNFKQVQTDANGAFPATSIKVVGTFTGGDGSKVDCSSDPCALQTSQVGSGADGQATVPLTFGGTSSGGDSGGDSGDDGASGGDSGGNDSGDDGATSSGGTSANGSSSSGGGAVLPQTGAGDELWLATVGLLMLVGGLALTLRRSARAS</sequence>
<dbReference type="InterPro" id="IPR002186">
    <property type="entry name" value="Neocarzinostatin_fam"/>
</dbReference>
<dbReference type="Gene3D" id="2.60.40.230">
    <property type="entry name" value="Neocarzinostatin-like"/>
    <property type="match status" value="6"/>
</dbReference>
<keyword evidence="3" id="KW-0964">Secreted</keyword>
<comment type="similarity">
    <text evidence="1">Belongs to the neocarzinostatin family.</text>
</comment>
<reference evidence="14 15" key="1">
    <citation type="submission" date="2020-08" db="EMBL/GenBank/DDBJ databases">
        <title>Sequencing the genomes of 1000 actinobacteria strains.</title>
        <authorList>
            <person name="Klenk H.-P."/>
        </authorList>
    </citation>
    <scope>NUCLEOTIDE SEQUENCE [LARGE SCALE GENOMIC DNA]</scope>
    <source>
        <strain evidence="14 15">DSM 105498</strain>
    </source>
</reference>
<dbReference type="GO" id="GO:0003677">
    <property type="term" value="F:DNA binding"/>
    <property type="evidence" value="ECO:0007669"/>
    <property type="project" value="UniProtKB-KW"/>
</dbReference>
<evidence type="ECO:0000256" key="12">
    <source>
        <dbReference type="SAM" id="SignalP"/>
    </source>
</evidence>
<dbReference type="Pfam" id="PF00746">
    <property type="entry name" value="Gram_pos_anchor"/>
    <property type="match status" value="1"/>
</dbReference>
<keyword evidence="8" id="KW-0238">DNA-binding</keyword>
<organism evidence="14 15">
    <name type="scientific">Nocardioides soli</name>
    <dbReference type="NCBI Taxonomy" id="1036020"/>
    <lineage>
        <taxon>Bacteria</taxon>
        <taxon>Bacillati</taxon>
        <taxon>Actinomycetota</taxon>
        <taxon>Actinomycetes</taxon>
        <taxon>Propionibacteriales</taxon>
        <taxon>Nocardioidaceae</taxon>
        <taxon>Nocardioides</taxon>
    </lineage>
</organism>
<dbReference type="EMBL" id="JACHWR010000001">
    <property type="protein sequence ID" value="MBB3041533.1"/>
    <property type="molecule type" value="Genomic_DNA"/>
</dbReference>
<dbReference type="NCBIfam" id="TIGR01167">
    <property type="entry name" value="LPXTG_anchor"/>
    <property type="match status" value="1"/>
</dbReference>
<keyword evidence="11" id="KW-0812">Transmembrane</keyword>
<evidence type="ECO:0000313" key="14">
    <source>
        <dbReference type="EMBL" id="MBB3041533.1"/>
    </source>
</evidence>
<evidence type="ECO:0000256" key="8">
    <source>
        <dbReference type="ARBA" id="ARBA00023125"/>
    </source>
</evidence>
<evidence type="ECO:0000256" key="3">
    <source>
        <dbReference type="ARBA" id="ARBA00022525"/>
    </source>
</evidence>
<evidence type="ECO:0000256" key="5">
    <source>
        <dbReference type="ARBA" id="ARBA00022729"/>
    </source>
</evidence>
<evidence type="ECO:0000256" key="10">
    <source>
        <dbReference type="SAM" id="MobiDB-lite"/>
    </source>
</evidence>
<accession>A0A7W4VU35</accession>
<evidence type="ECO:0000256" key="9">
    <source>
        <dbReference type="ARBA" id="ARBA00023157"/>
    </source>
</evidence>
<dbReference type="Pfam" id="PF00960">
    <property type="entry name" value="Neocarzinostat"/>
    <property type="match status" value="6"/>
</dbReference>
<evidence type="ECO:0000256" key="1">
    <source>
        <dbReference type="ARBA" id="ARBA00010648"/>
    </source>
</evidence>
<name>A0A7W4VU35_9ACTN</name>
<feature type="signal peptide" evidence="12">
    <location>
        <begin position="1"/>
        <end position="45"/>
    </location>
</feature>
<dbReference type="InterPro" id="IPR027273">
    <property type="entry name" value="Neocarzinostatin-like"/>
</dbReference>
<keyword evidence="15" id="KW-1185">Reference proteome</keyword>
<feature type="chain" id="PRO_5031411996" evidence="12">
    <location>
        <begin position="46"/>
        <end position="952"/>
    </location>
</feature>
<keyword evidence="2" id="KW-0134">Cell wall</keyword>
<evidence type="ECO:0000256" key="7">
    <source>
        <dbReference type="ARBA" id="ARBA00023088"/>
    </source>
</evidence>
<dbReference type="SUPFAM" id="SSF49319">
    <property type="entry name" value="Actinoxanthin-like"/>
    <property type="match status" value="6"/>
</dbReference>